<keyword evidence="2" id="KW-0645">Protease</keyword>
<feature type="domain" description="SLH" evidence="7">
    <location>
        <begin position="225"/>
        <end position="288"/>
    </location>
</feature>
<dbReference type="Pfam" id="PF00395">
    <property type="entry name" value="SLH"/>
    <property type="match status" value="3"/>
</dbReference>
<dbReference type="PANTHER" id="PTHR47053">
    <property type="entry name" value="MUREIN DD-ENDOPEPTIDASE MEPH-RELATED"/>
    <property type="match status" value="1"/>
</dbReference>
<evidence type="ECO:0000313" key="10">
    <source>
        <dbReference type="Proteomes" id="UP001596410"/>
    </source>
</evidence>
<evidence type="ECO:0000256" key="2">
    <source>
        <dbReference type="ARBA" id="ARBA00022670"/>
    </source>
</evidence>
<feature type="domain" description="SLH" evidence="7">
    <location>
        <begin position="167"/>
        <end position="224"/>
    </location>
</feature>
<evidence type="ECO:0000256" key="3">
    <source>
        <dbReference type="ARBA" id="ARBA00022729"/>
    </source>
</evidence>
<keyword evidence="10" id="KW-1185">Reference proteome</keyword>
<dbReference type="Gene3D" id="3.90.1720.10">
    <property type="entry name" value="endopeptidase domain like (from Nostoc punctiforme)"/>
    <property type="match status" value="1"/>
</dbReference>
<dbReference type="EMBL" id="JBHSZV010000027">
    <property type="protein sequence ID" value="MFC7062448.1"/>
    <property type="molecule type" value="Genomic_DNA"/>
</dbReference>
<dbReference type="RefSeq" id="WP_390217106.1">
    <property type="nucleotide sequence ID" value="NZ_JBHSZV010000027.1"/>
</dbReference>
<dbReference type="InterPro" id="IPR051202">
    <property type="entry name" value="Peptidase_C40"/>
</dbReference>
<dbReference type="InterPro" id="IPR000064">
    <property type="entry name" value="NLP_P60_dom"/>
</dbReference>
<reference evidence="10" key="1">
    <citation type="journal article" date="2019" name="Int. J. Syst. Evol. Microbiol.">
        <title>The Global Catalogue of Microorganisms (GCM) 10K type strain sequencing project: providing services to taxonomists for standard genome sequencing and annotation.</title>
        <authorList>
            <consortium name="The Broad Institute Genomics Platform"/>
            <consortium name="The Broad Institute Genome Sequencing Center for Infectious Disease"/>
            <person name="Wu L."/>
            <person name="Ma J."/>
        </authorList>
    </citation>
    <scope>NUCLEOTIDE SEQUENCE [LARGE SCALE GENOMIC DNA]</scope>
    <source>
        <strain evidence="10">CGMCC 4.1621</strain>
    </source>
</reference>
<dbReference type="PROSITE" id="PS51272">
    <property type="entry name" value="SLH"/>
    <property type="match status" value="3"/>
</dbReference>
<dbReference type="InterPro" id="IPR038765">
    <property type="entry name" value="Papain-like_cys_pep_sf"/>
</dbReference>
<dbReference type="Proteomes" id="UP001596410">
    <property type="component" value="Unassembled WGS sequence"/>
</dbReference>
<sequence length="339" mass="36589">MIRKFLVTILTGLLVLSVFTPQAMASSVSGSQITKIANKYSGTPYNYGGTTPSGFDCSGYTSYVFKQAGIDLPRTSSSQYGIGDYVSKSNLKSGDLVFFGSSPGSSSVSHVGIYTSNGNFISATSSKGVDERSVNDPYYWGDRYIGAKRIVEESTSTASSQNDEKLPTGQYHDVNSDFWAHKHIKKLSEAGIINGDNAQNFNPNNKVTRAEAAKMLGEAIGLKESTKSSFNDSSSHWAEGYINAAAEAGIIEGDGNGSFRPDDSISREEIAAILSRSFGLSVEKGEATFTDVSTDSWAYENIEAMVAHSITTGYDENNFAPKKNASRTEFAVFVYRALY</sequence>
<feature type="signal peptide" evidence="6">
    <location>
        <begin position="1"/>
        <end position="25"/>
    </location>
</feature>
<dbReference type="SUPFAM" id="SSF54001">
    <property type="entry name" value="Cysteine proteinases"/>
    <property type="match status" value="1"/>
</dbReference>
<feature type="domain" description="SLH" evidence="7">
    <location>
        <begin position="289"/>
        <end position="339"/>
    </location>
</feature>
<comment type="caution">
    <text evidence="9">The sequence shown here is derived from an EMBL/GenBank/DDBJ whole genome shotgun (WGS) entry which is preliminary data.</text>
</comment>
<protein>
    <submittedName>
        <fullName evidence="9">S-layer homology domain-containing protein</fullName>
    </submittedName>
</protein>
<proteinExistence type="inferred from homology"/>
<evidence type="ECO:0000259" key="7">
    <source>
        <dbReference type="PROSITE" id="PS51272"/>
    </source>
</evidence>
<evidence type="ECO:0000256" key="5">
    <source>
        <dbReference type="ARBA" id="ARBA00022807"/>
    </source>
</evidence>
<dbReference type="PROSITE" id="PS51935">
    <property type="entry name" value="NLPC_P60"/>
    <property type="match status" value="1"/>
</dbReference>
<dbReference type="Pfam" id="PF00877">
    <property type="entry name" value="NLPC_P60"/>
    <property type="match status" value="1"/>
</dbReference>
<keyword evidence="3 6" id="KW-0732">Signal</keyword>
<evidence type="ECO:0000256" key="4">
    <source>
        <dbReference type="ARBA" id="ARBA00022801"/>
    </source>
</evidence>
<accession>A0ABW2EJI1</accession>
<evidence type="ECO:0000259" key="8">
    <source>
        <dbReference type="PROSITE" id="PS51935"/>
    </source>
</evidence>
<dbReference type="PANTHER" id="PTHR47053:SF1">
    <property type="entry name" value="MUREIN DD-ENDOPEPTIDASE MEPH-RELATED"/>
    <property type="match status" value="1"/>
</dbReference>
<feature type="domain" description="NlpC/P60" evidence="8">
    <location>
        <begin position="27"/>
        <end position="151"/>
    </location>
</feature>
<organism evidence="9 10">
    <name type="scientific">Halobacillus seohaensis</name>
    <dbReference type="NCBI Taxonomy" id="447421"/>
    <lineage>
        <taxon>Bacteria</taxon>
        <taxon>Bacillati</taxon>
        <taxon>Bacillota</taxon>
        <taxon>Bacilli</taxon>
        <taxon>Bacillales</taxon>
        <taxon>Bacillaceae</taxon>
        <taxon>Halobacillus</taxon>
    </lineage>
</organism>
<dbReference type="InterPro" id="IPR001119">
    <property type="entry name" value="SLH_dom"/>
</dbReference>
<comment type="similarity">
    <text evidence="1">Belongs to the peptidase C40 family.</text>
</comment>
<feature type="chain" id="PRO_5045693122" evidence="6">
    <location>
        <begin position="26"/>
        <end position="339"/>
    </location>
</feature>
<name>A0ABW2EJI1_9BACI</name>
<evidence type="ECO:0000256" key="1">
    <source>
        <dbReference type="ARBA" id="ARBA00007074"/>
    </source>
</evidence>
<evidence type="ECO:0000313" key="9">
    <source>
        <dbReference type="EMBL" id="MFC7062448.1"/>
    </source>
</evidence>
<keyword evidence="4" id="KW-0378">Hydrolase</keyword>
<evidence type="ECO:0000256" key="6">
    <source>
        <dbReference type="SAM" id="SignalP"/>
    </source>
</evidence>
<gene>
    <name evidence="9" type="ORF">ACFQIC_11325</name>
</gene>
<keyword evidence="5" id="KW-0788">Thiol protease</keyword>